<proteinExistence type="predicted"/>
<evidence type="ECO:0000313" key="3">
    <source>
        <dbReference type="Proteomes" id="UP000195521"/>
    </source>
</evidence>
<reference evidence="3" key="1">
    <citation type="submission" date="2017-04" db="EMBL/GenBank/DDBJ databases">
        <title>Plasmodium gonderi genome.</title>
        <authorList>
            <person name="Arisue N."/>
            <person name="Honma H."/>
            <person name="Kawai S."/>
            <person name="Tougan T."/>
            <person name="Tanabe K."/>
            <person name="Horii T."/>
        </authorList>
    </citation>
    <scope>NUCLEOTIDE SEQUENCE [LARGE SCALE GENOMIC DNA]</scope>
    <source>
        <strain evidence="3">ATCC 30045</strain>
    </source>
</reference>
<feature type="region of interest" description="Disordered" evidence="1">
    <location>
        <begin position="318"/>
        <end position="362"/>
    </location>
</feature>
<keyword evidence="3" id="KW-1185">Reference proteome</keyword>
<dbReference type="Proteomes" id="UP000195521">
    <property type="component" value="Unassembled WGS sequence"/>
</dbReference>
<feature type="region of interest" description="Disordered" evidence="1">
    <location>
        <begin position="142"/>
        <end position="206"/>
    </location>
</feature>
<sequence>MEIKKPTILISYEDNDQYTSVDCLHKYFEYLDKFEKKCSSFNENNCAHICNECNELNKNIYNLKRECHNQISPFAHLHKENEEINFCEKCTSECKYSKKTRCCNEGNIALKSDADQLCEGNNVSKDETVTIDEGSMLQTILDSQVSDPRSSESDNHGKQGEKHNAESEFKSEKENPEKQQETGTDNFEKNQEEVSSPMDDNRTTTPVKLQTTPECLSALSNSLNNTLTTNENNESSEKNLAQLSNSGITHQGNDSNKDITQSIIQVPQSNAQHISLKKNHNAVKEISYIITFVYKTFFSIVLSNIPFIKYVSHHVGANTSQGTPESSSSMCDGSQDTDNPSPDKEVPKGKSSSHFHTSHGNSGVEHAITDINIHISNTEEGTPDQRTHDNGTNEGVIPISALFDEMCDFAYFNMKFHLHCYIL</sequence>
<gene>
    <name evidence="2" type="ORF">PGO_003000</name>
</gene>
<comment type="caution">
    <text evidence="2">The sequence shown here is derived from an EMBL/GenBank/DDBJ whole genome shotgun (WGS) entry which is preliminary data.</text>
</comment>
<name>A0A1Y1JUL8_PLAGO</name>
<protein>
    <recommendedName>
        <fullName evidence="4">Variable surface protein</fullName>
    </recommendedName>
</protein>
<evidence type="ECO:0000313" key="2">
    <source>
        <dbReference type="EMBL" id="GAW84442.1"/>
    </source>
</evidence>
<evidence type="ECO:0000256" key="1">
    <source>
        <dbReference type="SAM" id="MobiDB-lite"/>
    </source>
</evidence>
<dbReference type="GeneID" id="39745250"/>
<dbReference type="EMBL" id="BDQF01000324">
    <property type="protein sequence ID" value="GAW84442.1"/>
    <property type="molecule type" value="Genomic_DNA"/>
</dbReference>
<organism evidence="2 3">
    <name type="scientific">Plasmodium gonderi</name>
    <dbReference type="NCBI Taxonomy" id="77519"/>
    <lineage>
        <taxon>Eukaryota</taxon>
        <taxon>Sar</taxon>
        <taxon>Alveolata</taxon>
        <taxon>Apicomplexa</taxon>
        <taxon>Aconoidasida</taxon>
        <taxon>Haemosporida</taxon>
        <taxon>Plasmodiidae</taxon>
        <taxon>Plasmodium</taxon>
        <taxon>Plasmodium (Plasmodium)</taxon>
    </lineage>
</organism>
<feature type="compositionally biased region" description="Basic and acidic residues" evidence="1">
    <location>
        <begin position="149"/>
        <end position="192"/>
    </location>
</feature>
<accession>A0A1Y1JUL8</accession>
<evidence type="ECO:0008006" key="4">
    <source>
        <dbReference type="Google" id="ProtNLM"/>
    </source>
</evidence>
<feature type="compositionally biased region" description="Polar residues" evidence="1">
    <location>
        <begin position="318"/>
        <end position="340"/>
    </location>
</feature>
<dbReference type="RefSeq" id="XP_028547031.1">
    <property type="nucleotide sequence ID" value="XM_028691230.1"/>
</dbReference>
<dbReference type="AlphaFoldDB" id="A0A1Y1JUL8"/>